<dbReference type="Pfam" id="PF00001">
    <property type="entry name" value="7tm_1"/>
    <property type="match status" value="1"/>
</dbReference>
<accession>A0AAU9VP39</accession>
<protein>
    <recommendedName>
        <fullName evidence="13">G-protein coupled receptors family 1 profile domain-containing protein</fullName>
    </recommendedName>
</protein>
<gene>
    <name evidence="14" type="ORF">PMEA_00000815</name>
</gene>
<keyword evidence="5 10" id="KW-0297">G-protein coupled receptor</keyword>
<sequence length="313" mass="35599">MDLNVTVSLTVLSVLIVAANLFVVSLVCLKRVPRTYTNWLTVSLAVSDILTGGILFPMLVIGLAHIVADCLLTMILLWGVANICALTYDRYVAITKPLHYTYRIPEIFKKTIIAVWLFPTIYGLLPLFWRADRSKTIHLVYLVCLEFVGVITPYIFMTIAYIRIFKAVRQGLASRNKLDCTMKQINKRRHISSDAQVAKLFFIISVAFLISWMPIIYMTTAVSVFGRFDIVPTVLPIISLYTVAIASLVNPFVYGFLKPDFRVVTRNICRNNNRVVAMSKTPKQACQVKTDRHTNRREEPPQQPSINSERESY</sequence>
<dbReference type="PROSITE" id="PS50262">
    <property type="entry name" value="G_PROTEIN_RECEP_F1_2"/>
    <property type="match status" value="1"/>
</dbReference>
<dbReference type="PANTHER" id="PTHR24246">
    <property type="entry name" value="OLFACTORY RECEPTOR AND ADENOSINE RECEPTOR"/>
    <property type="match status" value="1"/>
</dbReference>
<evidence type="ECO:0000256" key="3">
    <source>
        <dbReference type="ARBA" id="ARBA00022692"/>
    </source>
</evidence>
<proteinExistence type="inferred from homology"/>
<feature type="compositionally biased region" description="Basic and acidic residues" evidence="11">
    <location>
        <begin position="289"/>
        <end position="300"/>
    </location>
</feature>
<dbReference type="GO" id="GO:0005886">
    <property type="term" value="C:plasma membrane"/>
    <property type="evidence" value="ECO:0007669"/>
    <property type="project" value="UniProtKB-SubCell"/>
</dbReference>
<evidence type="ECO:0000256" key="7">
    <source>
        <dbReference type="ARBA" id="ARBA00023170"/>
    </source>
</evidence>
<dbReference type="GO" id="GO:0004930">
    <property type="term" value="F:G protein-coupled receptor activity"/>
    <property type="evidence" value="ECO:0007669"/>
    <property type="project" value="UniProtKB-KW"/>
</dbReference>
<organism evidence="14 15">
    <name type="scientific">Pocillopora meandrina</name>
    <dbReference type="NCBI Taxonomy" id="46732"/>
    <lineage>
        <taxon>Eukaryota</taxon>
        <taxon>Metazoa</taxon>
        <taxon>Cnidaria</taxon>
        <taxon>Anthozoa</taxon>
        <taxon>Hexacorallia</taxon>
        <taxon>Scleractinia</taxon>
        <taxon>Astrocoeniina</taxon>
        <taxon>Pocilloporidae</taxon>
        <taxon>Pocillopora</taxon>
    </lineage>
</organism>
<keyword evidence="2" id="KW-1003">Cell membrane</keyword>
<dbReference type="PANTHER" id="PTHR24246:SF27">
    <property type="entry name" value="ADENOSINE RECEPTOR, ISOFORM A"/>
    <property type="match status" value="1"/>
</dbReference>
<feature type="domain" description="G-protein coupled receptors family 1 profile" evidence="13">
    <location>
        <begin position="19"/>
        <end position="254"/>
    </location>
</feature>
<evidence type="ECO:0000256" key="5">
    <source>
        <dbReference type="ARBA" id="ARBA00023040"/>
    </source>
</evidence>
<dbReference type="InterPro" id="IPR000276">
    <property type="entry name" value="GPCR_Rhodpsn"/>
</dbReference>
<keyword evidence="3 10" id="KW-0812">Transmembrane</keyword>
<evidence type="ECO:0000256" key="4">
    <source>
        <dbReference type="ARBA" id="ARBA00022989"/>
    </source>
</evidence>
<comment type="caution">
    <text evidence="14">The sequence shown here is derived from an EMBL/GenBank/DDBJ whole genome shotgun (WGS) entry which is preliminary data.</text>
</comment>
<keyword evidence="4 12" id="KW-1133">Transmembrane helix</keyword>
<name>A0AAU9VP39_9CNID</name>
<dbReference type="Gene3D" id="1.20.1070.10">
    <property type="entry name" value="Rhodopsin 7-helix transmembrane proteins"/>
    <property type="match status" value="1"/>
</dbReference>
<reference evidence="14 15" key="1">
    <citation type="submission" date="2022-05" db="EMBL/GenBank/DDBJ databases">
        <authorList>
            <consortium name="Genoscope - CEA"/>
            <person name="William W."/>
        </authorList>
    </citation>
    <scope>NUCLEOTIDE SEQUENCE [LARGE SCALE GENOMIC DNA]</scope>
</reference>
<dbReference type="CDD" id="cd00637">
    <property type="entry name" value="7tm_classA_rhodopsin-like"/>
    <property type="match status" value="1"/>
</dbReference>
<feature type="transmembrane region" description="Helical" evidence="12">
    <location>
        <begin position="6"/>
        <end position="27"/>
    </location>
</feature>
<keyword evidence="6 12" id="KW-0472">Membrane</keyword>
<dbReference type="AlphaFoldDB" id="A0AAU9VP39"/>
<dbReference type="InterPro" id="IPR017452">
    <property type="entry name" value="GPCR_Rhodpsn_7TM"/>
</dbReference>
<feature type="transmembrane region" description="Helical" evidence="12">
    <location>
        <begin position="107"/>
        <end position="128"/>
    </location>
</feature>
<keyword evidence="9 10" id="KW-0807">Transducer</keyword>
<dbReference type="SUPFAM" id="SSF81321">
    <property type="entry name" value="Family A G protein-coupled receptor-like"/>
    <property type="match status" value="1"/>
</dbReference>
<evidence type="ECO:0000256" key="2">
    <source>
        <dbReference type="ARBA" id="ARBA00022475"/>
    </source>
</evidence>
<comment type="similarity">
    <text evidence="10">Belongs to the G-protein coupled receptor 1 family.</text>
</comment>
<evidence type="ECO:0000256" key="1">
    <source>
        <dbReference type="ARBA" id="ARBA00004651"/>
    </source>
</evidence>
<dbReference type="PROSITE" id="PS00237">
    <property type="entry name" value="G_PROTEIN_RECEP_F1_1"/>
    <property type="match status" value="1"/>
</dbReference>
<feature type="transmembrane region" description="Helical" evidence="12">
    <location>
        <begin position="237"/>
        <end position="257"/>
    </location>
</feature>
<evidence type="ECO:0000256" key="12">
    <source>
        <dbReference type="SAM" id="Phobius"/>
    </source>
</evidence>
<evidence type="ECO:0000313" key="14">
    <source>
        <dbReference type="EMBL" id="CAH3031969.1"/>
    </source>
</evidence>
<evidence type="ECO:0000259" key="13">
    <source>
        <dbReference type="PROSITE" id="PS50262"/>
    </source>
</evidence>
<keyword evidence="8" id="KW-0325">Glycoprotein</keyword>
<evidence type="ECO:0000313" key="15">
    <source>
        <dbReference type="Proteomes" id="UP001159428"/>
    </source>
</evidence>
<comment type="subcellular location">
    <subcellularLocation>
        <location evidence="1">Cell membrane</location>
        <topology evidence="1">Multi-pass membrane protein</topology>
    </subcellularLocation>
</comment>
<feature type="transmembrane region" description="Helical" evidence="12">
    <location>
        <begin position="66"/>
        <end position="86"/>
    </location>
</feature>
<keyword evidence="15" id="KW-1185">Reference proteome</keyword>
<keyword evidence="7 10" id="KW-0675">Receptor</keyword>
<evidence type="ECO:0000256" key="8">
    <source>
        <dbReference type="ARBA" id="ARBA00023180"/>
    </source>
</evidence>
<dbReference type="EMBL" id="CALNXJ010000001">
    <property type="protein sequence ID" value="CAH3031969.1"/>
    <property type="molecule type" value="Genomic_DNA"/>
</dbReference>
<dbReference type="Proteomes" id="UP001159428">
    <property type="component" value="Unassembled WGS sequence"/>
</dbReference>
<dbReference type="PRINTS" id="PR00237">
    <property type="entry name" value="GPCRRHODOPSN"/>
</dbReference>
<feature type="transmembrane region" description="Helical" evidence="12">
    <location>
        <begin position="197"/>
        <end position="217"/>
    </location>
</feature>
<evidence type="ECO:0000256" key="6">
    <source>
        <dbReference type="ARBA" id="ARBA00023136"/>
    </source>
</evidence>
<feature type="transmembrane region" description="Helical" evidence="12">
    <location>
        <begin position="39"/>
        <end position="60"/>
    </location>
</feature>
<evidence type="ECO:0000256" key="11">
    <source>
        <dbReference type="SAM" id="MobiDB-lite"/>
    </source>
</evidence>
<feature type="region of interest" description="Disordered" evidence="11">
    <location>
        <begin position="280"/>
        <end position="313"/>
    </location>
</feature>
<evidence type="ECO:0000256" key="10">
    <source>
        <dbReference type="RuleBase" id="RU000688"/>
    </source>
</evidence>
<evidence type="ECO:0000256" key="9">
    <source>
        <dbReference type="ARBA" id="ARBA00023224"/>
    </source>
</evidence>
<feature type="transmembrane region" description="Helical" evidence="12">
    <location>
        <begin position="140"/>
        <end position="162"/>
    </location>
</feature>